<dbReference type="OrthoDB" id="9792789at2"/>
<evidence type="ECO:0000256" key="6">
    <source>
        <dbReference type="ARBA" id="ARBA00022989"/>
    </source>
</evidence>
<accession>A0A1I0QAR1</accession>
<dbReference type="GO" id="GO:0010041">
    <property type="term" value="P:response to iron(III) ion"/>
    <property type="evidence" value="ECO:0007669"/>
    <property type="project" value="TreeGrafter"/>
</dbReference>
<evidence type="ECO:0000256" key="5">
    <source>
        <dbReference type="ARBA" id="ARBA00022692"/>
    </source>
</evidence>
<dbReference type="InterPro" id="IPR050297">
    <property type="entry name" value="LipidA_mod_glycosyltrf_83"/>
</dbReference>
<dbReference type="Proteomes" id="UP000199437">
    <property type="component" value="Unassembled WGS sequence"/>
</dbReference>
<keyword evidence="5 8" id="KW-0812">Transmembrane</keyword>
<feature type="transmembrane region" description="Helical" evidence="8">
    <location>
        <begin position="320"/>
        <end position="339"/>
    </location>
</feature>
<evidence type="ECO:0000256" key="1">
    <source>
        <dbReference type="ARBA" id="ARBA00004651"/>
    </source>
</evidence>
<evidence type="ECO:0000256" key="4">
    <source>
        <dbReference type="ARBA" id="ARBA00022679"/>
    </source>
</evidence>
<dbReference type="STRING" id="1267423.SAMN05216290_2168"/>
<feature type="transmembrane region" description="Helical" evidence="8">
    <location>
        <begin position="6"/>
        <end position="30"/>
    </location>
</feature>
<feature type="domain" description="Glycosyltransferase RgtA/B/C/D-like" evidence="9">
    <location>
        <begin position="60"/>
        <end position="221"/>
    </location>
</feature>
<feature type="transmembrane region" description="Helical" evidence="8">
    <location>
        <begin position="290"/>
        <end position="308"/>
    </location>
</feature>
<evidence type="ECO:0000256" key="2">
    <source>
        <dbReference type="ARBA" id="ARBA00022475"/>
    </source>
</evidence>
<dbReference type="PANTHER" id="PTHR33908:SF3">
    <property type="entry name" value="UNDECAPRENYL PHOSPHATE-ALPHA-4-AMINO-4-DEOXY-L-ARABINOSE ARABINOSYL TRANSFERASE"/>
    <property type="match status" value="1"/>
</dbReference>
<gene>
    <name evidence="10" type="ORF">SAMN05216290_2168</name>
</gene>
<dbReference type="RefSeq" id="WP_090258600.1">
    <property type="nucleotide sequence ID" value="NZ_FOIR01000002.1"/>
</dbReference>
<organism evidence="10 11">
    <name type="scientific">Roseivirga pacifica</name>
    <dbReference type="NCBI Taxonomy" id="1267423"/>
    <lineage>
        <taxon>Bacteria</taxon>
        <taxon>Pseudomonadati</taxon>
        <taxon>Bacteroidota</taxon>
        <taxon>Cytophagia</taxon>
        <taxon>Cytophagales</taxon>
        <taxon>Roseivirgaceae</taxon>
        <taxon>Roseivirga</taxon>
    </lineage>
</organism>
<dbReference type="GO" id="GO:0009103">
    <property type="term" value="P:lipopolysaccharide biosynthetic process"/>
    <property type="evidence" value="ECO:0007669"/>
    <property type="project" value="UniProtKB-ARBA"/>
</dbReference>
<feature type="transmembrane region" description="Helical" evidence="8">
    <location>
        <begin position="346"/>
        <end position="366"/>
    </location>
</feature>
<dbReference type="GO" id="GO:0005886">
    <property type="term" value="C:plasma membrane"/>
    <property type="evidence" value="ECO:0007669"/>
    <property type="project" value="UniProtKB-SubCell"/>
</dbReference>
<keyword evidence="4 10" id="KW-0808">Transferase</keyword>
<dbReference type="GeneID" id="99986875"/>
<feature type="transmembrane region" description="Helical" evidence="8">
    <location>
        <begin position="136"/>
        <end position="152"/>
    </location>
</feature>
<keyword evidence="6 8" id="KW-1133">Transmembrane helix</keyword>
<dbReference type="PANTHER" id="PTHR33908">
    <property type="entry name" value="MANNOSYLTRANSFERASE YKCB-RELATED"/>
    <property type="match status" value="1"/>
</dbReference>
<dbReference type="GO" id="GO:0016763">
    <property type="term" value="F:pentosyltransferase activity"/>
    <property type="evidence" value="ECO:0007669"/>
    <property type="project" value="TreeGrafter"/>
</dbReference>
<keyword evidence="7 8" id="KW-0472">Membrane</keyword>
<evidence type="ECO:0000259" key="9">
    <source>
        <dbReference type="Pfam" id="PF13231"/>
    </source>
</evidence>
<dbReference type="Pfam" id="PF13231">
    <property type="entry name" value="PMT_2"/>
    <property type="match status" value="1"/>
</dbReference>
<feature type="transmembrane region" description="Helical" evidence="8">
    <location>
        <begin position="406"/>
        <end position="425"/>
    </location>
</feature>
<keyword evidence="2" id="KW-1003">Cell membrane</keyword>
<feature type="transmembrane region" description="Helical" evidence="8">
    <location>
        <begin position="372"/>
        <end position="394"/>
    </location>
</feature>
<keyword evidence="3" id="KW-0328">Glycosyltransferase</keyword>
<dbReference type="AlphaFoldDB" id="A0A1I0QAR1"/>
<reference evidence="11" key="1">
    <citation type="submission" date="2016-10" db="EMBL/GenBank/DDBJ databases">
        <authorList>
            <person name="Varghese N."/>
            <person name="Submissions S."/>
        </authorList>
    </citation>
    <scope>NUCLEOTIDE SEQUENCE [LARGE SCALE GENOMIC DNA]</scope>
    <source>
        <strain evidence="11">CGMCC 1.12402</strain>
    </source>
</reference>
<name>A0A1I0QAR1_9BACT</name>
<feature type="transmembrane region" description="Helical" evidence="8">
    <location>
        <begin position="255"/>
        <end position="278"/>
    </location>
</feature>
<evidence type="ECO:0000256" key="8">
    <source>
        <dbReference type="SAM" id="Phobius"/>
    </source>
</evidence>
<dbReference type="InterPro" id="IPR038731">
    <property type="entry name" value="RgtA/B/C-like"/>
</dbReference>
<feature type="transmembrane region" description="Helical" evidence="8">
    <location>
        <begin position="204"/>
        <end position="222"/>
    </location>
</feature>
<protein>
    <submittedName>
        <fullName evidence="10">4-amino-4-deoxy-L-arabinose transferase</fullName>
    </submittedName>
</protein>
<feature type="transmembrane region" description="Helical" evidence="8">
    <location>
        <begin position="81"/>
        <end position="102"/>
    </location>
</feature>
<keyword evidence="11" id="KW-1185">Reference proteome</keyword>
<sequence length="524" mass="59838">MKPYRSIAIIAALAIATMFANIGGLDIYALDEAKNAEAARYMFESGDYVVPYYNGDIRTDKPPLHYYFMAAGYQLFGVNAFGARFLSSLFGVLTVIITFLFVQKHFNQRMAIFSSVVLICSLHFNLQMHMSVPDPYLIFFTTWAFFAFYEAYKTDSWVHKLAYYFAIGCGILLKGPIAIGLPGLTALLFLIINKDFKWKTIWRLQPFGGLLLSLTVSAPWYYAVHKKTNGFWTEEFFFKHNFSRFSDAMEGHEGIFLMTFAFVFLLGMLTFFPFVFQSLKFAFQKRQSEAMLYCLIGVVVVVGFFSVSSTKLPNYTVPSYPLLAVLLGVYLSQLDATWFDKIGNRVIYFFYAVLITLFPVGIYFGLKAAPSLNHLTGLFVYFIPLSLGGILLLANGFRRTKMEQTLAVNSMAWLVTILLFFYFAFPQVDAENPVRKLVPKMDTSKTIVAYERLNPAFVFALEREIPRYPTIAEVKQAMAERPSGYVISRTNYREALEEIDGLTYFDEAKDLFENPTTLIMKWGE</sequence>
<feature type="transmembrane region" description="Helical" evidence="8">
    <location>
        <begin position="164"/>
        <end position="192"/>
    </location>
</feature>
<evidence type="ECO:0000256" key="7">
    <source>
        <dbReference type="ARBA" id="ARBA00023136"/>
    </source>
</evidence>
<evidence type="ECO:0000313" key="10">
    <source>
        <dbReference type="EMBL" id="SEW24128.1"/>
    </source>
</evidence>
<dbReference type="EMBL" id="FOIR01000002">
    <property type="protein sequence ID" value="SEW24128.1"/>
    <property type="molecule type" value="Genomic_DNA"/>
</dbReference>
<evidence type="ECO:0000313" key="11">
    <source>
        <dbReference type="Proteomes" id="UP000199437"/>
    </source>
</evidence>
<comment type="subcellular location">
    <subcellularLocation>
        <location evidence="1">Cell membrane</location>
        <topology evidence="1">Multi-pass membrane protein</topology>
    </subcellularLocation>
</comment>
<evidence type="ECO:0000256" key="3">
    <source>
        <dbReference type="ARBA" id="ARBA00022676"/>
    </source>
</evidence>
<proteinExistence type="predicted"/>